<proteinExistence type="predicted"/>
<name>A0A8G1RNC0_9EURO</name>
<accession>A0A8G1RNC0</accession>
<gene>
    <name evidence="1" type="ORF">BO72DRAFT_132139</name>
</gene>
<dbReference type="RefSeq" id="XP_040800369.1">
    <property type="nucleotide sequence ID" value="XM_040939106.1"/>
</dbReference>
<sequence>MRDISEQWGTARLLRRWSGWPEGLCPNGDGEYFLWKGLALYNFTVRGKQSRTWAGKQK</sequence>
<keyword evidence="2" id="KW-1185">Reference proteome</keyword>
<evidence type="ECO:0000313" key="1">
    <source>
        <dbReference type="EMBL" id="RAK76359.1"/>
    </source>
</evidence>
<dbReference type="Proteomes" id="UP000249789">
    <property type="component" value="Unassembled WGS sequence"/>
</dbReference>
<protein>
    <submittedName>
        <fullName evidence="1">Uncharacterized protein</fullName>
    </submittedName>
</protein>
<dbReference type="AlphaFoldDB" id="A0A8G1RNC0"/>
<evidence type="ECO:0000313" key="2">
    <source>
        <dbReference type="Proteomes" id="UP000249789"/>
    </source>
</evidence>
<dbReference type="VEuPathDB" id="FungiDB:BO72DRAFT_132139"/>
<dbReference type="EMBL" id="KZ824649">
    <property type="protein sequence ID" value="RAK76359.1"/>
    <property type="molecule type" value="Genomic_DNA"/>
</dbReference>
<reference evidence="1 2" key="1">
    <citation type="submission" date="2018-02" db="EMBL/GenBank/DDBJ databases">
        <title>The genomes of Aspergillus section Nigri reveals drivers in fungal speciation.</title>
        <authorList>
            <consortium name="DOE Joint Genome Institute"/>
            <person name="Vesth T.C."/>
            <person name="Nybo J."/>
            <person name="Theobald S."/>
            <person name="Brandl J."/>
            <person name="Frisvad J.C."/>
            <person name="Nielsen K.F."/>
            <person name="Lyhne E.K."/>
            <person name="Kogle M.E."/>
            <person name="Kuo A."/>
            <person name="Riley R."/>
            <person name="Clum A."/>
            <person name="Nolan M."/>
            <person name="Lipzen A."/>
            <person name="Salamov A."/>
            <person name="Henrissat B."/>
            <person name="Wiebenga A."/>
            <person name="De vries R.P."/>
            <person name="Grigoriev I.V."/>
            <person name="Mortensen U.H."/>
            <person name="Andersen M.R."/>
            <person name="Baker S.E."/>
        </authorList>
    </citation>
    <scope>NUCLEOTIDE SEQUENCE [LARGE SCALE GENOMIC DNA]</scope>
    <source>
        <strain evidence="1 2">CBS 313.89</strain>
    </source>
</reference>
<dbReference type="GeneID" id="63856439"/>
<organism evidence="1 2">
    <name type="scientific">Aspergillus fijiensis CBS 313.89</name>
    <dbReference type="NCBI Taxonomy" id="1448319"/>
    <lineage>
        <taxon>Eukaryota</taxon>
        <taxon>Fungi</taxon>
        <taxon>Dikarya</taxon>
        <taxon>Ascomycota</taxon>
        <taxon>Pezizomycotina</taxon>
        <taxon>Eurotiomycetes</taxon>
        <taxon>Eurotiomycetidae</taxon>
        <taxon>Eurotiales</taxon>
        <taxon>Aspergillaceae</taxon>
        <taxon>Aspergillus</taxon>
    </lineage>
</organism>